<evidence type="ECO:0000256" key="10">
    <source>
        <dbReference type="SAM" id="Phobius"/>
    </source>
</evidence>
<dbReference type="InterPro" id="IPR012946">
    <property type="entry name" value="X8"/>
</dbReference>
<dbReference type="AlphaFoldDB" id="A0A022QVX7"/>
<reference evidence="13 14" key="1">
    <citation type="journal article" date="2013" name="Proc. Natl. Acad. Sci. U.S.A.">
        <title>Fine-scale variation in meiotic recombination in Mimulus inferred from population shotgun sequencing.</title>
        <authorList>
            <person name="Hellsten U."/>
            <person name="Wright K.M."/>
            <person name="Jenkins J."/>
            <person name="Shu S."/>
            <person name="Yuan Y."/>
            <person name="Wessler S.R."/>
            <person name="Schmutz J."/>
            <person name="Willis J.H."/>
            <person name="Rokhsar D.S."/>
        </authorList>
    </citation>
    <scope>NUCLEOTIDE SEQUENCE [LARGE SCALE GENOMIC DNA]</scope>
    <source>
        <strain evidence="14">cv. DUN x IM62</strain>
    </source>
</reference>
<keyword evidence="10" id="KW-1133">Transmembrane helix</keyword>
<evidence type="ECO:0000259" key="12">
    <source>
        <dbReference type="SMART" id="SM00768"/>
    </source>
</evidence>
<accession>A0A022QVX7</accession>
<keyword evidence="14" id="KW-1185">Reference proteome</keyword>
<evidence type="ECO:0000256" key="2">
    <source>
        <dbReference type="ARBA" id="ARBA00022475"/>
    </source>
</evidence>
<dbReference type="PhylomeDB" id="A0A022QVX7"/>
<dbReference type="eggNOG" id="ENOG502S1EI">
    <property type="taxonomic scope" value="Eukaryota"/>
</dbReference>
<gene>
    <name evidence="13" type="ORF">MIMGU_mgv1a013772mg</name>
</gene>
<evidence type="ECO:0000256" key="5">
    <source>
        <dbReference type="ARBA" id="ARBA00023136"/>
    </source>
</evidence>
<keyword evidence="2" id="KW-1003">Cell membrane</keyword>
<dbReference type="GO" id="GO:0098552">
    <property type="term" value="C:side of membrane"/>
    <property type="evidence" value="ECO:0007669"/>
    <property type="project" value="UniProtKB-KW"/>
</dbReference>
<feature type="domain" description="X8" evidence="12">
    <location>
        <begin position="32"/>
        <end position="116"/>
    </location>
</feature>
<dbReference type="PANTHER" id="PTHR31044:SF47">
    <property type="entry name" value="CARBOHYDRATE-BINDING X8 DOMAIN SUPERFAMILY PROTEIN"/>
    <property type="match status" value="1"/>
</dbReference>
<feature type="region of interest" description="Disordered" evidence="9">
    <location>
        <begin position="138"/>
        <end position="159"/>
    </location>
</feature>
<evidence type="ECO:0000256" key="9">
    <source>
        <dbReference type="SAM" id="MobiDB-lite"/>
    </source>
</evidence>
<feature type="transmembrane region" description="Helical" evidence="10">
    <location>
        <begin position="189"/>
        <end position="208"/>
    </location>
</feature>
<evidence type="ECO:0000256" key="8">
    <source>
        <dbReference type="ARBA" id="ARBA00023288"/>
    </source>
</evidence>
<proteinExistence type="predicted"/>
<dbReference type="PANTHER" id="PTHR31044">
    <property type="entry name" value="BETA-1,3 GLUCANASE"/>
    <property type="match status" value="1"/>
</dbReference>
<evidence type="ECO:0000256" key="1">
    <source>
        <dbReference type="ARBA" id="ARBA00004609"/>
    </source>
</evidence>
<evidence type="ECO:0000256" key="11">
    <source>
        <dbReference type="SAM" id="SignalP"/>
    </source>
</evidence>
<evidence type="ECO:0000256" key="3">
    <source>
        <dbReference type="ARBA" id="ARBA00022622"/>
    </source>
</evidence>
<name>A0A022QVX7_ERYGU</name>
<dbReference type="GO" id="GO:0009506">
    <property type="term" value="C:plasmodesma"/>
    <property type="evidence" value="ECO:0007669"/>
    <property type="project" value="UniProtKB-ARBA"/>
</dbReference>
<keyword evidence="6" id="KW-1015">Disulfide bond</keyword>
<dbReference type="OMA" id="MVNTSSM"/>
<dbReference type="Proteomes" id="UP000030748">
    <property type="component" value="Unassembled WGS sequence"/>
</dbReference>
<keyword evidence="10" id="KW-0812">Transmembrane</keyword>
<dbReference type="InterPro" id="IPR044788">
    <property type="entry name" value="X8_dom_prot"/>
</dbReference>
<dbReference type="KEGG" id="egt:105964616"/>
<organism evidence="13 14">
    <name type="scientific">Erythranthe guttata</name>
    <name type="common">Yellow monkey flower</name>
    <name type="synonym">Mimulus guttatus</name>
    <dbReference type="NCBI Taxonomy" id="4155"/>
    <lineage>
        <taxon>Eukaryota</taxon>
        <taxon>Viridiplantae</taxon>
        <taxon>Streptophyta</taxon>
        <taxon>Embryophyta</taxon>
        <taxon>Tracheophyta</taxon>
        <taxon>Spermatophyta</taxon>
        <taxon>Magnoliopsida</taxon>
        <taxon>eudicotyledons</taxon>
        <taxon>Gunneridae</taxon>
        <taxon>Pentapetalae</taxon>
        <taxon>asterids</taxon>
        <taxon>lamiids</taxon>
        <taxon>Lamiales</taxon>
        <taxon>Phrymaceae</taxon>
        <taxon>Erythranthe</taxon>
    </lineage>
</organism>
<feature type="compositionally biased region" description="Low complexity" evidence="9">
    <location>
        <begin position="138"/>
        <end position="148"/>
    </location>
</feature>
<dbReference type="STRING" id="4155.A0A022QVX7"/>
<comment type="subcellular location">
    <subcellularLocation>
        <location evidence="1">Cell membrane</location>
        <topology evidence="1">Lipid-anchor</topology>
        <topology evidence="1">GPI-anchor</topology>
    </subcellularLocation>
</comment>
<dbReference type="Pfam" id="PF07983">
    <property type="entry name" value="X8"/>
    <property type="match status" value="1"/>
</dbReference>
<dbReference type="FunFam" id="1.20.58.1040:FF:000001">
    <property type="entry name" value="Glucan endo-1,3-beta-glucosidase 4"/>
    <property type="match status" value="1"/>
</dbReference>
<evidence type="ECO:0000313" key="14">
    <source>
        <dbReference type="Proteomes" id="UP000030748"/>
    </source>
</evidence>
<evidence type="ECO:0000256" key="6">
    <source>
        <dbReference type="ARBA" id="ARBA00023157"/>
    </source>
</evidence>
<evidence type="ECO:0000256" key="7">
    <source>
        <dbReference type="ARBA" id="ARBA00023180"/>
    </source>
</evidence>
<evidence type="ECO:0000313" key="13">
    <source>
        <dbReference type="EMBL" id="EYU31438.1"/>
    </source>
</evidence>
<protein>
    <recommendedName>
        <fullName evidence="12">X8 domain-containing protein</fullName>
    </recommendedName>
</protein>
<dbReference type="SMART" id="SM00768">
    <property type="entry name" value="X8"/>
    <property type="match status" value="1"/>
</dbReference>
<dbReference type="OrthoDB" id="417697at2759"/>
<keyword evidence="3" id="KW-0336">GPI-anchor</keyword>
<feature type="chain" id="PRO_5001507588" description="X8 domain-containing protein" evidence="11">
    <location>
        <begin position="30"/>
        <end position="211"/>
    </location>
</feature>
<keyword evidence="5 10" id="KW-0472">Membrane</keyword>
<dbReference type="Gene3D" id="1.20.58.1040">
    <property type="match status" value="1"/>
</dbReference>
<dbReference type="EMBL" id="KI630969">
    <property type="protein sequence ID" value="EYU31438.1"/>
    <property type="molecule type" value="Genomic_DNA"/>
</dbReference>
<evidence type="ECO:0000256" key="4">
    <source>
        <dbReference type="ARBA" id="ARBA00022729"/>
    </source>
</evidence>
<keyword evidence="4 11" id="KW-0732">Signal</keyword>
<dbReference type="GO" id="GO:0005886">
    <property type="term" value="C:plasma membrane"/>
    <property type="evidence" value="ECO:0007669"/>
    <property type="project" value="UniProtKB-SubCell"/>
</dbReference>
<sequence>MAVASAVSKAVAPLLWLVYTATSFSGAAAAATWCVVRSEASDEALQTALDYACFAGADCAPIQSSGLCYLPNTVQAHASYAYNSYYQRNADSAAACSFSGTATIATTDPSYGSCVYPSSPSTAGGMIAQGGGMPAGTTTQGTTPATINEPPPPPGTTTTTPFYGGGGGLYPGMGPVVPYSSTLNASPHVSIVTLLFSFGFLLVLSFIFQIV</sequence>
<keyword evidence="7" id="KW-0325">Glycoprotein</keyword>
<feature type="signal peptide" evidence="11">
    <location>
        <begin position="1"/>
        <end position="29"/>
    </location>
</feature>
<keyword evidence="8" id="KW-0449">Lipoprotein</keyword>